<proteinExistence type="predicted"/>
<evidence type="ECO:0000313" key="3">
    <source>
        <dbReference type="Proteomes" id="UP000318017"/>
    </source>
</evidence>
<dbReference type="AlphaFoldDB" id="A0A518G334"/>
<reference evidence="2 3" key="1">
    <citation type="submission" date="2019-02" db="EMBL/GenBank/DDBJ databases">
        <title>Deep-cultivation of Planctomycetes and their phenomic and genomic characterization uncovers novel biology.</title>
        <authorList>
            <person name="Wiegand S."/>
            <person name="Jogler M."/>
            <person name="Boedeker C."/>
            <person name="Pinto D."/>
            <person name="Vollmers J."/>
            <person name="Rivas-Marin E."/>
            <person name="Kohn T."/>
            <person name="Peeters S.H."/>
            <person name="Heuer A."/>
            <person name="Rast P."/>
            <person name="Oberbeckmann S."/>
            <person name="Bunk B."/>
            <person name="Jeske O."/>
            <person name="Meyerdierks A."/>
            <person name="Storesund J.E."/>
            <person name="Kallscheuer N."/>
            <person name="Luecker S."/>
            <person name="Lage O.M."/>
            <person name="Pohl T."/>
            <person name="Merkel B.J."/>
            <person name="Hornburger P."/>
            <person name="Mueller R.-W."/>
            <person name="Bruemmer F."/>
            <person name="Labrenz M."/>
            <person name="Spormann A.M."/>
            <person name="Op den Camp H."/>
            <person name="Overmann J."/>
            <person name="Amann R."/>
            <person name="Jetten M.S.M."/>
            <person name="Mascher T."/>
            <person name="Medema M.H."/>
            <person name="Devos D.P."/>
            <person name="Kaster A.-K."/>
            <person name="Ovreas L."/>
            <person name="Rohde M."/>
            <person name="Galperin M.Y."/>
            <person name="Jogler C."/>
        </authorList>
    </citation>
    <scope>NUCLEOTIDE SEQUENCE [LARGE SCALE GENOMIC DNA]</scope>
    <source>
        <strain evidence="2 3">Q31a</strain>
    </source>
</reference>
<organism evidence="2 3">
    <name type="scientific">Aureliella helgolandensis</name>
    <dbReference type="NCBI Taxonomy" id="2527968"/>
    <lineage>
        <taxon>Bacteria</taxon>
        <taxon>Pseudomonadati</taxon>
        <taxon>Planctomycetota</taxon>
        <taxon>Planctomycetia</taxon>
        <taxon>Pirellulales</taxon>
        <taxon>Pirellulaceae</taxon>
        <taxon>Aureliella</taxon>
    </lineage>
</organism>
<gene>
    <name evidence="2" type="ORF">Q31a_12680</name>
</gene>
<keyword evidence="3" id="KW-1185">Reference proteome</keyword>
<feature type="compositionally biased region" description="Polar residues" evidence="1">
    <location>
        <begin position="1"/>
        <end position="10"/>
    </location>
</feature>
<sequence length="37" mass="3976">MGKHTGSNGVTDPETLRQRAHLSKCSPKRPQADGTLT</sequence>
<name>A0A518G334_9BACT</name>
<protein>
    <submittedName>
        <fullName evidence="2">Uncharacterized protein</fullName>
    </submittedName>
</protein>
<evidence type="ECO:0000256" key="1">
    <source>
        <dbReference type="SAM" id="MobiDB-lite"/>
    </source>
</evidence>
<dbReference type="EMBL" id="CP036298">
    <property type="protein sequence ID" value="QDV22975.1"/>
    <property type="molecule type" value="Genomic_DNA"/>
</dbReference>
<accession>A0A518G334</accession>
<dbReference type="KEGG" id="ahel:Q31a_12680"/>
<dbReference type="Proteomes" id="UP000318017">
    <property type="component" value="Chromosome"/>
</dbReference>
<evidence type="ECO:0000313" key="2">
    <source>
        <dbReference type="EMBL" id="QDV22975.1"/>
    </source>
</evidence>
<feature type="region of interest" description="Disordered" evidence="1">
    <location>
        <begin position="1"/>
        <end position="37"/>
    </location>
</feature>